<evidence type="ECO:0000256" key="1">
    <source>
        <dbReference type="SAM" id="SignalP"/>
    </source>
</evidence>
<dbReference type="AlphaFoldDB" id="A0A6A3G3D2"/>
<name>A0A6A3G3D2_9STRA</name>
<evidence type="ECO:0000313" key="3">
    <source>
        <dbReference type="Proteomes" id="UP000435112"/>
    </source>
</evidence>
<protein>
    <recommendedName>
        <fullName evidence="4">Secreted protein</fullName>
    </recommendedName>
</protein>
<proteinExistence type="predicted"/>
<accession>A0A6A3G3D2</accession>
<gene>
    <name evidence="2" type="ORF">PR002_g32542</name>
</gene>
<evidence type="ECO:0000313" key="2">
    <source>
        <dbReference type="EMBL" id="KAE8952905.1"/>
    </source>
</evidence>
<organism evidence="2 3">
    <name type="scientific">Phytophthora rubi</name>
    <dbReference type="NCBI Taxonomy" id="129364"/>
    <lineage>
        <taxon>Eukaryota</taxon>
        <taxon>Sar</taxon>
        <taxon>Stramenopiles</taxon>
        <taxon>Oomycota</taxon>
        <taxon>Peronosporomycetes</taxon>
        <taxon>Peronosporales</taxon>
        <taxon>Peronosporaceae</taxon>
        <taxon>Phytophthora</taxon>
    </lineage>
</organism>
<comment type="caution">
    <text evidence="2">The sequence shown here is derived from an EMBL/GenBank/DDBJ whole genome shotgun (WGS) entry which is preliminary data.</text>
</comment>
<dbReference type="Proteomes" id="UP000435112">
    <property type="component" value="Unassembled WGS sequence"/>
</dbReference>
<evidence type="ECO:0008006" key="4">
    <source>
        <dbReference type="Google" id="ProtNLM"/>
    </source>
</evidence>
<feature type="signal peptide" evidence="1">
    <location>
        <begin position="1"/>
        <end position="17"/>
    </location>
</feature>
<sequence>MLLKIELLLALLPSTLPSCAVRTSMQLKIRKLLELLLSTVVKQWDGEGVHAAEDRAAAGVAAIHVGRAVR</sequence>
<feature type="chain" id="PRO_5025679725" description="Secreted protein" evidence="1">
    <location>
        <begin position="18"/>
        <end position="70"/>
    </location>
</feature>
<reference evidence="2 3" key="1">
    <citation type="submission" date="2018-09" db="EMBL/GenBank/DDBJ databases">
        <title>Genomic investigation of the strawberry pathogen Phytophthora fragariae indicates pathogenicity is determined by transcriptional variation in three key races.</title>
        <authorList>
            <person name="Adams T.M."/>
            <person name="Armitage A.D."/>
            <person name="Sobczyk M.K."/>
            <person name="Bates H.J."/>
            <person name="Dunwell J.M."/>
            <person name="Nellist C.F."/>
            <person name="Harrison R.J."/>
        </authorList>
    </citation>
    <scope>NUCLEOTIDE SEQUENCE [LARGE SCALE GENOMIC DNA]</scope>
    <source>
        <strain evidence="2 3">SCRP324</strain>
    </source>
</reference>
<dbReference type="EMBL" id="QXFU01011072">
    <property type="protein sequence ID" value="KAE8952905.1"/>
    <property type="molecule type" value="Genomic_DNA"/>
</dbReference>
<keyword evidence="1" id="KW-0732">Signal</keyword>